<name>A0A2H1V6W3_SPOFR</name>
<evidence type="ECO:0000313" key="1">
    <source>
        <dbReference type="EMBL" id="SOQ36595.1"/>
    </source>
</evidence>
<sequence>MFQVEGLHDYQCGQILKDDRPFQAHRFSPIASLQTTKVNRSASCASHATDFSLSCVETHTTASTNLYCTIRIIGNAYMRCVRCGSVDAYLKCLQRVTLEIQTGNPSQQRPFCGGKLKMNALYNLWKAVITPPPALSSKPCFGTESYNHE</sequence>
<organism evidence="1">
    <name type="scientific">Spodoptera frugiperda</name>
    <name type="common">Fall armyworm</name>
    <dbReference type="NCBI Taxonomy" id="7108"/>
    <lineage>
        <taxon>Eukaryota</taxon>
        <taxon>Metazoa</taxon>
        <taxon>Ecdysozoa</taxon>
        <taxon>Arthropoda</taxon>
        <taxon>Hexapoda</taxon>
        <taxon>Insecta</taxon>
        <taxon>Pterygota</taxon>
        <taxon>Neoptera</taxon>
        <taxon>Endopterygota</taxon>
        <taxon>Lepidoptera</taxon>
        <taxon>Glossata</taxon>
        <taxon>Ditrysia</taxon>
        <taxon>Noctuoidea</taxon>
        <taxon>Noctuidae</taxon>
        <taxon>Amphipyrinae</taxon>
        <taxon>Spodoptera</taxon>
    </lineage>
</organism>
<gene>
    <name evidence="1" type="ORF">SFRICE_014061</name>
</gene>
<accession>A0A2H1V6W3</accession>
<reference evidence="1" key="1">
    <citation type="submission" date="2016-07" db="EMBL/GenBank/DDBJ databases">
        <authorList>
            <person name="Bretaudeau A."/>
        </authorList>
    </citation>
    <scope>NUCLEOTIDE SEQUENCE</scope>
    <source>
        <strain evidence="1">Rice</strain>
        <tissue evidence="1">Whole body</tissue>
    </source>
</reference>
<dbReference type="EMBL" id="ODYU01000998">
    <property type="protein sequence ID" value="SOQ36595.1"/>
    <property type="molecule type" value="Genomic_DNA"/>
</dbReference>
<proteinExistence type="predicted"/>
<protein>
    <submittedName>
        <fullName evidence="1">SFRICE_014061</fullName>
    </submittedName>
</protein>
<dbReference type="AlphaFoldDB" id="A0A2H1V6W3"/>